<evidence type="ECO:0000313" key="3">
    <source>
        <dbReference type="Proteomes" id="UP000314294"/>
    </source>
</evidence>
<evidence type="ECO:0000313" key="2">
    <source>
        <dbReference type="EMBL" id="TNN56131.1"/>
    </source>
</evidence>
<proteinExistence type="predicted"/>
<evidence type="ECO:0000256" key="1">
    <source>
        <dbReference type="SAM" id="MobiDB-lite"/>
    </source>
</evidence>
<reference evidence="2 3" key="1">
    <citation type="submission" date="2019-03" db="EMBL/GenBank/DDBJ databases">
        <title>First draft genome of Liparis tanakae, snailfish: a comprehensive survey of snailfish specific genes.</title>
        <authorList>
            <person name="Kim W."/>
            <person name="Song I."/>
            <person name="Jeong J.-H."/>
            <person name="Kim D."/>
            <person name="Kim S."/>
            <person name="Ryu S."/>
            <person name="Song J.Y."/>
            <person name="Lee S.K."/>
        </authorList>
    </citation>
    <scope>NUCLEOTIDE SEQUENCE [LARGE SCALE GENOMIC DNA]</scope>
    <source>
        <tissue evidence="2">Muscle</tissue>
    </source>
</reference>
<name>A0A4Z2GS52_9TELE</name>
<dbReference type="EMBL" id="SRLO01000436">
    <property type="protein sequence ID" value="TNN56131.1"/>
    <property type="molecule type" value="Genomic_DNA"/>
</dbReference>
<feature type="region of interest" description="Disordered" evidence="1">
    <location>
        <begin position="29"/>
        <end position="48"/>
    </location>
</feature>
<gene>
    <name evidence="2" type="ORF">EYF80_033681</name>
</gene>
<comment type="caution">
    <text evidence="2">The sequence shown here is derived from an EMBL/GenBank/DDBJ whole genome shotgun (WGS) entry which is preliminary data.</text>
</comment>
<protein>
    <submittedName>
        <fullName evidence="2">Uncharacterized protein</fullName>
    </submittedName>
</protein>
<sequence>MSMASKAWAQSFRRASHVLRHGLIILSSRHGEATTEQPSRRISGEHSPLRRPWMTLSRRYSGPDSASARLRWPRMLGNMVLRGGANDRSGGGKLRLAETTWYFKHVGFSSPEVMRSQGSG</sequence>
<dbReference type="AlphaFoldDB" id="A0A4Z2GS52"/>
<accession>A0A4Z2GS52</accession>
<keyword evidence="3" id="KW-1185">Reference proteome</keyword>
<dbReference type="Proteomes" id="UP000314294">
    <property type="component" value="Unassembled WGS sequence"/>
</dbReference>
<organism evidence="2 3">
    <name type="scientific">Liparis tanakae</name>
    <name type="common">Tanaka's snailfish</name>
    <dbReference type="NCBI Taxonomy" id="230148"/>
    <lineage>
        <taxon>Eukaryota</taxon>
        <taxon>Metazoa</taxon>
        <taxon>Chordata</taxon>
        <taxon>Craniata</taxon>
        <taxon>Vertebrata</taxon>
        <taxon>Euteleostomi</taxon>
        <taxon>Actinopterygii</taxon>
        <taxon>Neopterygii</taxon>
        <taxon>Teleostei</taxon>
        <taxon>Neoteleostei</taxon>
        <taxon>Acanthomorphata</taxon>
        <taxon>Eupercaria</taxon>
        <taxon>Perciformes</taxon>
        <taxon>Cottioidei</taxon>
        <taxon>Cottales</taxon>
        <taxon>Liparidae</taxon>
        <taxon>Liparis</taxon>
    </lineage>
</organism>